<keyword evidence="6" id="KW-1185">Reference proteome</keyword>
<evidence type="ECO:0000313" key="5">
    <source>
        <dbReference type="EMBL" id="KAF2102307.1"/>
    </source>
</evidence>
<accession>A0A9P4IM61</accession>
<dbReference type="AlphaFoldDB" id="A0A9P4IM61"/>
<feature type="domain" description="Carboxylesterase type B" evidence="4">
    <location>
        <begin position="163"/>
        <end position="655"/>
    </location>
</feature>
<reference evidence="5" key="1">
    <citation type="journal article" date="2020" name="Stud. Mycol.">
        <title>101 Dothideomycetes genomes: a test case for predicting lifestyles and emergence of pathogens.</title>
        <authorList>
            <person name="Haridas S."/>
            <person name="Albert R."/>
            <person name="Binder M."/>
            <person name="Bloem J."/>
            <person name="Labutti K."/>
            <person name="Salamov A."/>
            <person name="Andreopoulos B."/>
            <person name="Baker S."/>
            <person name="Barry K."/>
            <person name="Bills G."/>
            <person name="Bluhm B."/>
            <person name="Cannon C."/>
            <person name="Castanera R."/>
            <person name="Culley D."/>
            <person name="Daum C."/>
            <person name="Ezra D."/>
            <person name="Gonzalez J."/>
            <person name="Henrissat B."/>
            <person name="Kuo A."/>
            <person name="Liang C."/>
            <person name="Lipzen A."/>
            <person name="Lutzoni F."/>
            <person name="Magnuson J."/>
            <person name="Mondo S."/>
            <person name="Nolan M."/>
            <person name="Ohm R."/>
            <person name="Pangilinan J."/>
            <person name="Park H.-J."/>
            <person name="Ramirez L."/>
            <person name="Alfaro M."/>
            <person name="Sun H."/>
            <person name="Tritt A."/>
            <person name="Yoshinaga Y."/>
            <person name="Zwiers L.-H."/>
            <person name="Turgeon B."/>
            <person name="Goodwin S."/>
            <person name="Spatafora J."/>
            <person name="Crous P."/>
            <person name="Grigoriev I."/>
        </authorList>
    </citation>
    <scope>NUCLEOTIDE SEQUENCE</scope>
    <source>
        <strain evidence="5">CBS 133067</strain>
    </source>
</reference>
<sequence length="666" mass="72954">MASLLFQLLAVLATAAAAVSPASLDSDLTILIHNDLQESSSPYANSGFILLDEQTWNDANSACKALGEELWETGNIQANLDYLLYERKYAPWQRFWIGGSSPSTIDAEGHVRSGHRDECLPVLCTQTAPYSNGTQQDNSTTWQIMVNSNNELLTGFRDRLSFRFLGIRYAQQPERFTYSTPYTGDGGKASALDYGPICVQGTPPSGSENCLFLNIWTPYLPRGKKTAKKDLKAVMFWIHGGALTGGESSDPTFDGANQASRSDVVVVTINYRLGSLGFLALDDGETNGNYGLADQITALEWVQKNIQDFGGDPDRVMIFGQSAGAGSVRALMASSKAIGKYSSAIMQSNLGGLAYGTTYSQYYTIPQEVAVAGNAILNATNCTDVACLRKLSAMTIASVPTVARFVVVDGTYITTNDLRLNGTGPAAHIPLMLGTMRDDGAAFISYPTANETFPEFLNISGLPESVASTSLFPVPNGPNRTLDVFNATARAGTDGIFRCVDEATAYAGVVNDIFPITYFYEFNRSYQLLGYSPNFPVCEAPPTAGYPNGNPNAEYFKCHSGELYYEFGNVKRIGLPFRDANDLPFEQFVVDTWASFARTNNPNPDWRYLQARGYTNTMKEIERVGKWDPVTKSDQILRRLQWPSEHAKFGEEQQCDALGLPLDYYI</sequence>
<name>A0A9P4IM61_9PEZI</name>
<dbReference type="Gene3D" id="3.40.50.1820">
    <property type="entry name" value="alpha/beta hydrolase"/>
    <property type="match status" value="1"/>
</dbReference>
<dbReference type="InterPro" id="IPR002018">
    <property type="entry name" value="CarbesteraseB"/>
</dbReference>
<feature type="chain" id="PRO_5040529107" description="Carboxylic ester hydrolase" evidence="3">
    <location>
        <begin position="19"/>
        <end position="666"/>
    </location>
</feature>
<proteinExistence type="inferred from homology"/>
<dbReference type="InterPro" id="IPR019826">
    <property type="entry name" value="Carboxylesterase_B_AS"/>
</dbReference>
<dbReference type="InterPro" id="IPR029058">
    <property type="entry name" value="AB_hydrolase_fold"/>
</dbReference>
<evidence type="ECO:0000313" key="6">
    <source>
        <dbReference type="Proteomes" id="UP000799772"/>
    </source>
</evidence>
<evidence type="ECO:0000259" key="4">
    <source>
        <dbReference type="Pfam" id="PF00135"/>
    </source>
</evidence>
<comment type="similarity">
    <text evidence="1 3">Belongs to the type-B carboxylesterase/lipase family.</text>
</comment>
<dbReference type="EC" id="3.1.1.-" evidence="3"/>
<evidence type="ECO:0000256" key="3">
    <source>
        <dbReference type="RuleBase" id="RU361235"/>
    </source>
</evidence>
<dbReference type="Pfam" id="PF00135">
    <property type="entry name" value="COesterase"/>
    <property type="match status" value="1"/>
</dbReference>
<dbReference type="OrthoDB" id="408631at2759"/>
<comment type="caution">
    <text evidence="5">The sequence shown here is derived from an EMBL/GenBank/DDBJ whole genome shotgun (WGS) entry which is preliminary data.</text>
</comment>
<feature type="signal peptide" evidence="3">
    <location>
        <begin position="1"/>
        <end position="18"/>
    </location>
</feature>
<protein>
    <recommendedName>
        <fullName evidence="3">Carboxylic ester hydrolase</fullName>
        <ecNumber evidence="3">3.1.1.-</ecNumber>
    </recommendedName>
</protein>
<dbReference type="EMBL" id="ML978123">
    <property type="protein sequence ID" value="KAF2102307.1"/>
    <property type="molecule type" value="Genomic_DNA"/>
</dbReference>
<dbReference type="PROSITE" id="PS00122">
    <property type="entry name" value="CARBOXYLESTERASE_B_1"/>
    <property type="match status" value="1"/>
</dbReference>
<keyword evidence="3" id="KW-0732">Signal</keyword>
<keyword evidence="2 3" id="KW-0378">Hydrolase</keyword>
<dbReference type="PANTHER" id="PTHR43142">
    <property type="entry name" value="CARBOXYLIC ESTER HYDROLASE"/>
    <property type="match status" value="1"/>
</dbReference>
<dbReference type="Proteomes" id="UP000799772">
    <property type="component" value="Unassembled WGS sequence"/>
</dbReference>
<gene>
    <name evidence="5" type="ORF">NA57DRAFT_34712</name>
</gene>
<dbReference type="PANTHER" id="PTHR43142:SF3">
    <property type="entry name" value="PUTATIVE (AFU_ORTHOLOGUE AFUA_3G09070)-RELATED"/>
    <property type="match status" value="1"/>
</dbReference>
<evidence type="ECO:0000256" key="2">
    <source>
        <dbReference type="ARBA" id="ARBA00022801"/>
    </source>
</evidence>
<dbReference type="GO" id="GO:0016787">
    <property type="term" value="F:hydrolase activity"/>
    <property type="evidence" value="ECO:0007669"/>
    <property type="project" value="UniProtKB-KW"/>
</dbReference>
<organism evidence="5 6">
    <name type="scientific">Rhizodiscina lignyota</name>
    <dbReference type="NCBI Taxonomy" id="1504668"/>
    <lineage>
        <taxon>Eukaryota</taxon>
        <taxon>Fungi</taxon>
        <taxon>Dikarya</taxon>
        <taxon>Ascomycota</taxon>
        <taxon>Pezizomycotina</taxon>
        <taxon>Dothideomycetes</taxon>
        <taxon>Pleosporomycetidae</taxon>
        <taxon>Aulographales</taxon>
        <taxon>Rhizodiscinaceae</taxon>
        <taxon>Rhizodiscina</taxon>
    </lineage>
</organism>
<dbReference type="SUPFAM" id="SSF53474">
    <property type="entry name" value="alpha/beta-Hydrolases"/>
    <property type="match status" value="1"/>
</dbReference>
<evidence type="ECO:0000256" key="1">
    <source>
        <dbReference type="ARBA" id="ARBA00005964"/>
    </source>
</evidence>